<sequence>MKILDDTYRVRVSFLREFNQSDKFRSQTSLASSHRCMILPSFNNLRPTSNATVQRPCEQEPHRTRRAAARRFSVARASPPDATTEGPRGAGGSSSPCNRDGTAAAATVSSPCVHRWVPPSSVRRDAPLNPADKNDLVFRKVRGILNKLTPEKFHKLRKELLLVGLDSTHILKGVILLIFDKALDEPKYSCMYASLCRELCDESPNFEPPPSSSSSSQTTTFRRLLLTKCQDEFENRRRASEAFERRNGPLTPDEQEQRLVAKHKMLGNIKFIGELGKQGLLQESILHQCVQQLLVASARVQSGGDWQDLECLCQILVTVGRRLDTPRARPLMDQYFERMRTLSQSPELPARIRFLLRDVIELRANRWIPRRGNAEHGPRTLQQIREEASRDLGIYCGSRVSGPRAASLGGGMDDVFAPLPMASLGTGPGVIPSGGDRFFPYRTGASARTPLNSSGGFLGGSGGGNFYNGRNNQPPPQQFGRGQRGGEHLPPRFLKKQSPGSADEISLRPAQNSIVLKPKTPLSFSKTNTGSTGSTPLGPHPLAKQAMKEPPIVIKQVVQDKNRANRSAPEREKGATREEVIARVGELLANLKLSNGTEQQQQQQGTTTTNNTTNNNGTVTPTGGSDNGLPDEASRSFEALKIPRKFLSEALAHAMLATLDKPQAELLPQMALAYKKDGGAAYLEALQASATEVFGRMSALEAEMPLVKSMVAGHVARGVAKGLITLSDVAAALPQGQHYPLFLLVLQQLARTQGRSWLTQGLAQAKVDLESLLPEGNRGPERLAEVLEDRGLGFLLPRLQGDLWRQLKADPSAAALYRWIRDSVDTQQQTQPAFVHALVTCLLRYILGQTTMPQLLNTNQGSNDSTDNNESAVQQQQQQQQNAAAPERAQLDKERELLERYQALLRAFLGERPALQLAALYALQTLWHSLGFPKGMLLRWFVLLYDLEIVEEEAFLKWKEDVNDDYPGKGKALFQVNQWLTWLEEAEEEEEEDDEDCSDEGDN</sequence>
<evidence type="ECO:0000313" key="2">
    <source>
        <dbReference type="Proteomes" id="UP000821845"/>
    </source>
</evidence>
<reference evidence="1" key="1">
    <citation type="submission" date="2020-05" db="EMBL/GenBank/DDBJ databases">
        <title>Large-scale comparative analyses of tick genomes elucidate their genetic diversity and vector capacities.</title>
        <authorList>
            <person name="Jia N."/>
            <person name="Wang J."/>
            <person name="Shi W."/>
            <person name="Du L."/>
            <person name="Sun Y."/>
            <person name="Zhan W."/>
            <person name="Jiang J."/>
            <person name="Wang Q."/>
            <person name="Zhang B."/>
            <person name="Ji P."/>
            <person name="Sakyi L.B."/>
            <person name="Cui X."/>
            <person name="Yuan T."/>
            <person name="Jiang B."/>
            <person name="Yang W."/>
            <person name="Lam T.T.-Y."/>
            <person name="Chang Q."/>
            <person name="Ding S."/>
            <person name="Wang X."/>
            <person name="Zhu J."/>
            <person name="Ruan X."/>
            <person name="Zhao L."/>
            <person name="Wei J."/>
            <person name="Que T."/>
            <person name="Du C."/>
            <person name="Cheng J."/>
            <person name="Dai P."/>
            <person name="Han X."/>
            <person name="Huang E."/>
            <person name="Gao Y."/>
            <person name="Liu J."/>
            <person name="Shao H."/>
            <person name="Ye R."/>
            <person name="Li L."/>
            <person name="Wei W."/>
            <person name="Wang X."/>
            <person name="Wang C."/>
            <person name="Yang T."/>
            <person name="Huo Q."/>
            <person name="Li W."/>
            <person name="Guo W."/>
            <person name="Chen H."/>
            <person name="Zhou L."/>
            <person name="Ni X."/>
            <person name="Tian J."/>
            <person name="Zhou Y."/>
            <person name="Sheng Y."/>
            <person name="Liu T."/>
            <person name="Pan Y."/>
            <person name="Xia L."/>
            <person name="Li J."/>
            <person name="Zhao F."/>
            <person name="Cao W."/>
        </authorList>
    </citation>
    <scope>NUCLEOTIDE SEQUENCE</scope>
    <source>
        <strain evidence="1">Hyas-2018</strain>
    </source>
</reference>
<organism evidence="1 2">
    <name type="scientific">Hyalomma asiaticum</name>
    <name type="common">Tick</name>
    <dbReference type="NCBI Taxonomy" id="266040"/>
    <lineage>
        <taxon>Eukaryota</taxon>
        <taxon>Metazoa</taxon>
        <taxon>Ecdysozoa</taxon>
        <taxon>Arthropoda</taxon>
        <taxon>Chelicerata</taxon>
        <taxon>Arachnida</taxon>
        <taxon>Acari</taxon>
        <taxon>Parasitiformes</taxon>
        <taxon>Ixodida</taxon>
        <taxon>Ixodoidea</taxon>
        <taxon>Ixodidae</taxon>
        <taxon>Hyalomminae</taxon>
        <taxon>Hyalomma</taxon>
    </lineage>
</organism>
<dbReference type="Proteomes" id="UP000821845">
    <property type="component" value="Chromosome 3"/>
</dbReference>
<accession>A0ACB7SQ50</accession>
<gene>
    <name evidence="1" type="ORF">HPB50_023727</name>
</gene>
<keyword evidence="2" id="KW-1185">Reference proteome</keyword>
<comment type="caution">
    <text evidence="1">The sequence shown here is derived from an EMBL/GenBank/DDBJ whole genome shotgun (WGS) entry which is preliminary data.</text>
</comment>
<proteinExistence type="predicted"/>
<dbReference type="EMBL" id="CM023483">
    <property type="protein sequence ID" value="KAH6936848.1"/>
    <property type="molecule type" value="Genomic_DNA"/>
</dbReference>
<protein>
    <submittedName>
        <fullName evidence="1">Uncharacterized protein</fullName>
    </submittedName>
</protein>
<evidence type="ECO:0000313" key="1">
    <source>
        <dbReference type="EMBL" id="KAH6936848.1"/>
    </source>
</evidence>
<name>A0ACB7SQ50_HYAAI</name>